<sequence>MTQTPPRRMMEAELNRLDPPVLHRFSLNLMPRQKSRKEAKKAMQQAPPPESLKQRPTPSKAAKEEPPKSKPQSVISPPSGVLSATESTVSQPVLPSFKGSANSSFGSNQSAPAALAPLKPQFKLISQLELENFLREAHAKQARDNAAQKAKRTEEQKVERRKKDLEKTKARQRQKLIDEAKQKGWERSENEIEAQVEAHMAKLEAQRQRRHERNAPKQSIHGSAPDNLVLEALMGPQLHFSETTDSHASTIDGDEEELTLEEQVRRANEAAMKESMKALARQRNNSFARAAAKKTVADFQTDSESEEDPDPAPAKPSEKDNAADQNSDADSETYDEQASALDGPNLDEHDAQIVPPLPDITASFERHYRIRKQQPKISSAIRNLINNPGVSEHQPVMLYTVKKEITFNGNEKSKPPILSQSFSRKEANDIAAAEVQKLRKRPTKSISEGYDDDDLYFATINYDREDKMQAYVYVTACPISSGDMVDFDPTKVENRLPEKSWFVIQYITEHKTDEETGKIHIHHNTPELLGHFSQLEMANHEACTRLIALTKPTDRKLDHIQQHTEELAPRIREARDKATEDRMAFEVEIDRDDGQLQWVSFDSVRMEVKLFPIKGPRN</sequence>
<dbReference type="OrthoDB" id="3556655at2759"/>
<feature type="compositionally biased region" description="Acidic residues" evidence="1">
    <location>
        <begin position="301"/>
        <end position="310"/>
    </location>
</feature>
<evidence type="ECO:0000256" key="1">
    <source>
        <dbReference type="SAM" id="MobiDB-lite"/>
    </source>
</evidence>
<feature type="compositionally biased region" description="Polar residues" evidence="1">
    <location>
        <begin position="72"/>
        <end position="111"/>
    </location>
</feature>
<name>A0A2J6Q462_9HELO</name>
<dbReference type="Proteomes" id="UP000235672">
    <property type="component" value="Unassembled WGS sequence"/>
</dbReference>
<feature type="region of interest" description="Disordered" evidence="1">
    <location>
        <begin position="1"/>
        <end position="112"/>
    </location>
</feature>
<evidence type="ECO:0000313" key="3">
    <source>
        <dbReference type="Proteomes" id="UP000235672"/>
    </source>
</evidence>
<reference evidence="2 3" key="1">
    <citation type="submission" date="2016-05" db="EMBL/GenBank/DDBJ databases">
        <title>A degradative enzymes factory behind the ericoid mycorrhizal symbiosis.</title>
        <authorList>
            <consortium name="DOE Joint Genome Institute"/>
            <person name="Martino E."/>
            <person name="Morin E."/>
            <person name="Grelet G."/>
            <person name="Kuo A."/>
            <person name="Kohler A."/>
            <person name="Daghino S."/>
            <person name="Barry K."/>
            <person name="Choi C."/>
            <person name="Cichocki N."/>
            <person name="Clum A."/>
            <person name="Copeland A."/>
            <person name="Hainaut M."/>
            <person name="Haridas S."/>
            <person name="Labutti K."/>
            <person name="Lindquist E."/>
            <person name="Lipzen A."/>
            <person name="Khouja H.-R."/>
            <person name="Murat C."/>
            <person name="Ohm R."/>
            <person name="Olson A."/>
            <person name="Spatafora J."/>
            <person name="Veneault-Fourrey C."/>
            <person name="Henrissat B."/>
            <person name="Grigoriev I."/>
            <person name="Martin F."/>
            <person name="Perotto S."/>
        </authorList>
    </citation>
    <scope>NUCLEOTIDE SEQUENCE [LARGE SCALE GENOMIC DNA]</scope>
    <source>
        <strain evidence="2 3">UAMH 7357</strain>
    </source>
</reference>
<feature type="compositionally biased region" description="Basic and acidic residues" evidence="1">
    <location>
        <begin position="151"/>
        <end position="187"/>
    </location>
</feature>
<feature type="region of interest" description="Disordered" evidence="1">
    <location>
        <begin position="202"/>
        <end position="237"/>
    </location>
</feature>
<dbReference type="EMBL" id="KZ613482">
    <property type="protein sequence ID" value="PMD21070.1"/>
    <property type="molecule type" value="Genomic_DNA"/>
</dbReference>
<feature type="region of interest" description="Disordered" evidence="1">
    <location>
        <begin position="291"/>
        <end position="353"/>
    </location>
</feature>
<protein>
    <submittedName>
        <fullName evidence="2">Uncharacterized protein</fullName>
    </submittedName>
</protein>
<proteinExistence type="predicted"/>
<organism evidence="2 3">
    <name type="scientific">Hyaloscypha hepaticicola</name>
    <dbReference type="NCBI Taxonomy" id="2082293"/>
    <lineage>
        <taxon>Eukaryota</taxon>
        <taxon>Fungi</taxon>
        <taxon>Dikarya</taxon>
        <taxon>Ascomycota</taxon>
        <taxon>Pezizomycotina</taxon>
        <taxon>Leotiomycetes</taxon>
        <taxon>Helotiales</taxon>
        <taxon>Hyaloscyphaceae</taxon>
        <taxon>Hyaloscypha</taxon>
    </lineage>
</organism>
<gene>
    <name evidence="2" type="ORF">NA56DRAFT_129905</name>
</gene>
<accession>A0A2J6Q462</accession>
<keyword evidence="3" id="KW-1185">Reference proteome</keyword>
<feature type="region of interest" description="Disordered" evidence="1">
    <location>
        <begin position="138"/>
        <end position="187"/>
    </location>
</feature>
<evidence type="ECO:0000313" key="2">
    <source>
        <dbReference type="EMBL" id="PMD21070.1"/>
    </source>
</evidence>
<dbReference type="AlphaFoldDB" id="A0A2J6Q462"/>